<sequence length="75" mass="8588">MGFNGWKPSVPSESSKQFSENQHVSFMYRKEIRSGKIKDLLTNSAIIELDSIKGHKEKNETIVIGYDKLYGSKHE</sequence>
<feature type="region of interest" description="Disordered" evidence="1">
    <location>
        <begin position="1"/>
        <end position="20"/>
    </location>
</feature>
<name>A0A125W592_ENTFL</name>
<dbReference type="HOGENOM" id="CLU_201073_0_0_9"/>
<accession>A0A125W592</accession>
<feature type="compositionally biased region" description="Polar residues" evidence="1">
    <location>
        <begin position="11"/>
        <end position="20"/>
    </location>
</feature>
<evidence type="ECO:0000256" key="1">
    <source>
        <dbReference type="SAM" id="MobiDB-lite"/>
    </source>
</evidence>
<dbReference type="AlphaFoldDB" id="A0A125W592"/>
<evidence type="ECO:0000313" key="3">
    <source>
        <dbReference type="Proteomes" id="UP000004846"/>
    </source>
</evidence>
<comment type="caution">
    <text evidence="2">The sequence shown here is derived from an EMBL/GenBank/DDBJ whole genome shotgun (WGS) entry which is preliminary data.</text>
</comment>
<evidence type="ECO:0000313" key="2">
    <source>
        <dbReference type="EMBL" id="EFM82378.1"/>
    </source>
</evidence>
<protein>
    <submittedName>
        <fullName evidence="2">Uncharacterized protein</fullName>
    </submittedName>
</protein>
<proteinExistence type="predicted"/>
<dbReference type="Proteomes" id="UP000004846">
    <property type="component" value="Unassembled WGS sequence"/>
</dbReference>
<organism evidence="2 3">
    <name type="scientific">Enterococcus faecalis TX4248</name>
    <dbReference type="NCBI Taxonomy" id="749495"/>
    <lineage>
        <taxon>Bacteria</taxon>
        <taxon>Bacillati</taxon>
        <taxon>Bacillota</taxon>
        <taxon>Bacilli</taxon>
        <taxon>Lactobacillales</taxon>
        <taxon>Enterococcaceae</taxon>
        <taxon>Enterococcus</taxon>
    </lineage>
</organism>
<dbReference type="RefSeq" id="WP_002380886.1">
    <property type="nucleotide sequence ID" value="NZ_GL454464.1"/>
</dbReference>
<dbReference type="EMBL" id="AEBR01000066">
    <property type="protein sequence ID" value="EFM82378.1"/>
    <property type="molecule type" value="Genomic_DNA"/>
</dbReference>
<reference evidence="2 3" key="1">
    <citation type="submission" date="2010-07" db="EMBL/GenBank/DDBJ databases">
        <authorList>
            <person name="Sid Ahmed O."/>
        </authorList>
    </citation>
    <scope>NUCLEOTIDE SEQUENCE [LARGE SCALE GENOMIC DNA]</scope>
    <source>
        <strain evidence="2 3">TX4248</strain>
    </source>
</reference>
<gene>
    <name evidence="2" type="ORF">HMPREF9498_01990</name>
</gene>